<evidence type="ECO:0000313" key="6">
    <source>
        <dbReference type="Proteomes" id="UP000695562"/>
    </source>
</evidence>
<dbReference type="Pfam" id="PF12937">
    <property type="entry name" value="F-box-like"/>
    <property type="match status" value="1"/>
</dbReference>
<sequence>MGSVVSCISENKKNNRSTDSPSTSRGGKKEWKKGSSNSTLTVSISVDEDGNKEHQQDLDIETYCDYEYIPNHNDKRMISKSLNDIQLNRFNLVKSSEFYLNQRQFKLFTSLPQEVQVFILQCLPARDLIQISQTNHFYNQLSKERTMWRERCFSKDWIIQNQFDTKFNFKSYYFEKNALNSKNFAKWVSPKFFGQLPSKRFKHTATCFGKKVLFIGGQETDTKRFNEIIYYDTETQTFSKPSVKGDRVPNFSRHSASLVHDKIYIFGGFDGHGTNFDLATYNTSNRYWTNIPKEAIKGSLPHSRTNHASAVVGKNVYIFGGNNNDENGRYQVLDDLHVLNTNELEWSQPNVTGDKPCARSGHCMTSIGTKLYLFGGGVWNEDEGWVEKFNDIHIFDTETHVWTKPPVKGDVQTSTFAISFNVGRFLFIFGGGSKPGHCVTNEIYVLDTETNYWIVPSIEDPSPPARDMGTACVCNGDVYFLGGYSGGPIDYFNKLKFNYKVLANLAKDQRQDLIQINQKQGECVM</sequence>
<dbReference type="PROSITE" id="PS50181">
    <property type="entry name" value="FBOX"/>
    <property type="match status" value="1"/>
</dbReference>
<keyword evidence="2" id="KW-0677">Repeat</keyword>
<dbReference type="OrthoDB" id="10250130at2759"/>
<keyword evidence="6" id="KW-1185">Reference proteome</keyword>
<dbReference type="InterPro" id="IPR015915">
    <property type="entry name" value="Kelch-typ_b-propeller"/>
</dbReference>
<evidence type="ECO:0000256" key="1">
    <source>
        <dbReference type="ARBA" id="ARBA00022441"/>
    </source>
</evidence>
<dbReference type="PANTHER" id="PTHR46093">
    <property type="entry name" value="ACYL-COA-BINDING DOMAIN-CONTAINING PROTEIN 5"/>
    <property type="match status" value="1"/>
</dbReference>
<dbReference type="Proteomes" id="UP000695562">
    <property type="component" value="Unassembled WGS sequence"/>
</dbReference>
<evidence type="ECO:0000313" key="5">
    <source>
        <dbReference type="EMBL" id="KAF2075942.1"/>
    </source>
</evidence>
<reference evidence="5" key="1">
    <citation type="submission" date="2020-01" db="EMBL/GenBank/DDBJ databases">
        <title>Development of genomics and gene disruption for Polysphondylium violaceum indicates a role for the polyketide synthase stlB in stalk morphogenesis.</title>
        <authorList>
            <person name="Narita B."/>
            <person name="Kawabe Y."/>
            <person name="Kin K."/>
            <person name="Saito T."/>
            <person name="Gibbs R."/>
            <person name="Kuspa A."/>
            <person name="Muzny D."/>
            <person name="Queller D."/>
            <person name="Richards S."/>
            <person name="Strassman J."/>
            <person name="Sucgang R."/>
            <person name="Worley K."/>
            <person name="Schaap P."/>
        </authorList>
    </citation>
    <scope>NUCLEOTIDE SEQUENCE</scope>
    <source>
        <strain evidence="5">QSvi11</strain>
    </source>
</reference>
<gene>
    <name evidence="5" type="ORF">CYY_002745</name>
</gene>
<proteinExistence type="predicted"/>
<dbReference type="InterPro" id="IPR001810">
    <property type="entry name" value="F-box_dom"/>
</dbReference>
<dbReference type="Pfam" id="PF24681">
    <property type="entry name" value="Kelch_KLHDC2_KLHL20_DRC7"/>
    <property type="match status" value="2"/>
</dbReference>
<evidence type="ECO:0000259" key="4">
    <source>
        <dbReference type="PROSITE" id="PS50181"/>
    </source>
</evidence>
<protein>
    <recommendedName>
        <fullName evidence="4">F-box domain-containing protein</fullName>
    </recommendedName>
</protein>
<accession>A0A8J4Q0R4</accession>
<evidence type="ECO:0000256" key="2">
    <source>
        <dbReference type="ARBA" id="ARBA00022737"/>
    </source>
</evidence>
<dbReference type="InterPro" id="IPR036047">
    <property type="entry name" value="F-box-like_dom_sf"/>
</dbReference>
<dbReference type="AlphaFoldDB" id="A0A8J4Q0R4"/>
<dbReference type="SUPFAM" id="SSF117281">
    <property type="entry name" value="Kelch motif"/>
    <property type="match status" value="1"/>
</dbReference>
<dbReference type="PANTHER" id="PTHR46093:SF18">
    <property type="entry name" value="FIBRONECTIN TYPE-III DOMAIN-CONTAINING PROTEIN"/>
    <property type="match status" value="1"/>
</dbReference>
<feature type="region of interest" description="Disordered" evidence="3">
    <location>
        <begin position="1"/>
        <end position="38"/>
    </location>
</feature>
<evidence type="ECO:0000256" key="3">
    <source>
        <dbReference type="SAM" id="MobiDB-lite"/>
    </source>
</evidence>
<comment type="caution">
    <text evidence="5">The sequence shown here is derived from an EMBL/GenBank/DDBJ whole genome shotgun (WGS) entry which is preliminary data.</text>
</comment>
<dbReference type="SUPFAM" id="SSF81383">
    <property type="entry name" value="F-box domain"/>
    <property type="match status" value="1"/>
</dbReference>
<dbReference type="Gene3D" id="2.120.10.80">
    <property type="entry name" value="Kelch-type beta propeller"/>
    <property type="match status" value="2"/>
</dbReference>
<feature type="domain" description="F-box" evidence="4">
    <location>
        <begin position="105"/>
        <end position="151"/>
    </location>
</feature>
<organism evidence="5 6">
    <name type="scientific">Polysphondylium violaceum</name>
    <dbReference type="NCBI Taxonomy" id="133409"/>
    <lineage>
        <taxon>Eukaryota</taxon>
        <taxon>Amoebozoa</taxon>
        <taxon>Evosea</taxon>
        <taxon>Eumycetozoa</taxon>
        <taxon>Dictyostelia</taxon>
        <taxon>Dictyosteliales</taxon>
        <taxon>Dictyosteliaceae</taxon>
        <taxon>Polysphondylium</taxon>
    </lineage>
</organism>
<dbReference type="Gene3D" id="1.20.1280.50">
    <property type="match status" value="1"/>
</dbReference>
<dbReference type="EMBL" id="AJWJ01000079">
    <property type="protein sequence ID" value="KAF2075942.1"/>
    <property type="molecule type" value="Genomic_DNA"/>
</dbReference>
<name>A0A8J4Q0R4_9MYCE</name>
<keyword evidence="1" id="KW-0880">Kelch repeat</keyword>